<accession>A0A1G7WL62</accession>
<dbReference type="SUPFAM" id="SSF52833">
    <property type="entry name" value="Thioredoxin-like"/>
    <property type="match status" value="1"/>
</dbReference>
<evidence type="ECO:0000259" key="1">
    <source>
        <dbReference type="PROSITE" id="PS50404"/>
    </source>
</evidence>
<dbReference type="Pfam" id="PF13417">
    <property type="entry name" value="GST_N_3"/>
    <property type="match status" value="1"/>
</dbReference>
<dbReference type="InterPro" id="IPR040079">
    <property type="entry name" value="Glutathione_S-Trfase"/>
</dbReference>
<keyword evidence="3" id="KW-1185">Reference proteome</keyword>
<dbReference type="PROSITE" id="PS50404">
    <property type="entry name" value="GST_NTER"/>
    <property type="match status" value="1"/>
</dbReference>
<gene>
    <name evidence="2" type="ORF">SAMN04488136_10220</name>
</gene>
<dbReference type="Gene3D" id="3.40.30.10">
    <property type="entry name" value="Glutaredoxin"/>
    <property type="match status" value="1"/>
</dbReference>
<dbReference type="SFLD" id="SFLDG01204">
    <property type="entry name" value="Grx2-like.1"/>
    <property type="match status" value="1"/>
</dbReference>
<feature type="domain" description="GST N-terminal" evidence="1">
    <location>
        <begin position="1"/>
        <end position="77"/>
    </location>
</feature>
<dbReference type="STRING" id="861298.SAMN04488136_10220"/>
<dbReference type="NCBIfam" id="NF007702">
    <property type="entry name" value="PRK10387.1"/>
    <property type="match status" value="1"/>
</dbReference>
<sequence length="216" mass="24693">MKLFVFEHCPFCIRAMMTAGYKKLDVELEYIQNHDVDARIEKVGANMVPILQKDDGSYMAESLDIVAYLDGIDESAPMAAATKTAAIDTWKKRAHPYEGPLVHPRWMKIDLPEFQCQPAKDWYTKNKSTMIGMSFEQALENSAEYIAQMNSLLTKIDWLVLPSEKSQTLSYDDILTYPSLRNLTVIKGIEFPERVRQYIDEVTAITQIPLYDDVAV</sequence>
<dbReference type="InterPro" id="IPR007494">
    <property type="entry name" value="Glutaredoxin2_C"/>
</dbReference>
<dbReference type="SFLD" id="SFLDG01183">
    <property type="entry name" value="Grx2-like"/>
    <property type="match status" value="1"/>
</dbReference>
<dbReference type="InterPro" id="IPR036282">
    <property type="entry name" value="Glutathione-S-Trfase_C_sf"/>
</dbReference>
<protein>
    <submittedName>
        <fullName evidence="2">Glutaredoxin 2</fullName>
    </submittedName>
</protein>
<dbReference type="Pfam" id="PF04399">
    <property type="entry name" value="Glutaredoxin2_C"/>
    <property type="match status" value="1"/>
</dbReference>
<dbReference type="RefSeq" id="WP_093268839.1">
    <property type="nucleotide sequence ID" value="NZ_FNDD01000002.1"/>
</dbReference>
<dbReference type="SUPFAM" id="SSF47616">
    <property type="entry name" value="GST C-terminal domain-like"/>
    <property type="match status" value="1"/>
</dbReference>
<proteinExistence type="predicted"/>
<dbReference type="EMBL" id="FNDD01000002">
    <property type="protein sequence ID" value="SDG72663.1"/>
    <property type="molecule type" value="Genomic_DNA"/>
</dbReference>
<dbReference type="GO" id="GO:0005829">
    <property type="term" value="C:cytosol"/>
    <property type="evidence" value="ECO:0007669"/>
    <property type="project" value="InterPro"/>
</dbReference>
<dbReference type="Gene3D" id="1.20.1050.10">
    <property type="match status" value="1"/>
</dbReference>
<dbReference type="InterPro" id="IPR004045">
    <property type="entry name" value="Glutathione_S-Trfase_N"/>
</dbReference>
<evidence type="ECO:0000313" key="3">
    <source>
        <dbReference type="Proteomes" id="UP000198854"/>
    </source>
</evidence>
<dbReference type="OrthoDB" id="5291571at2"/>
<dbReference type="CDD" id="cd03199">
    <property type="entry name" value="GST_C_GRX2"/>
    <property type="match status" value="1"/>
</dbReference>
<dbReference type="NCBIfam" id="TIGR02182">
    <property type="entry name" value="GRXB"/>
    <property type="match status" value="1"/>
</dbReference>
<name>A0A1G7WL62_9VIBR</name>
<evidence type="ECO:0000313" key="2">
    <source>
        <dbReference type="EMBL" id="SDG72663.1"/>
    </source>
</evidence>
<dbReference type="InterPro" id="IPR011901">
    <property type="entry name" value="Grx2"/>
</dbReference>
<organism evidence="2 3">
    <name type="scientific">Vibrio xiamenensis</name>
    <dbReference type="NCBI Taxonomy" id="861298"/>
    <lineage>
        <taxon>Bacteria</taxon>
        <taxon>Pseudomonadati</taxon>
        <taxon>Pseudomonadota</taxon>
        <taxon>Gammaproteobacteria</taxon>
        <taxon>Vibrionales</taxon>
        <taxon>Vibrionaceae</taxon>
        <taxon>Vibrio</taxon>
    </lineage>
</organism>
<dbReference type="AlphaFoldDB" id="A0A1G7WL62"/>
<dbReference type="SFLD" id="SFLDS00019">
    <property type="entry name" value="Glutathione_Transferase_(cytos"/>
    <property type="match status" value="1"/>
</dbReference>
<dbReference type="Proteomes" id="UP000198854">
    <property type="component" value="Unassembled WGS sequence"/>
</dbReference>
<reference evidence="2 3" key="1">
    <citation type="submission" date="2016-10" db="EMBL/GenBank/DDBJ databases">
        <authorList>
            <person name="de Groot N.N."/>
        </authorList>
    </citation>
    <scope>NUCLEOTIDE SEQUENCE [LARGE SCALE GENOMIC DNA]</scope>
    <source>
        <strain evidence="2 3">CGMCC 1.10228</strain>
    </source>
</reference>
<dbReference type="InterPro" id="IPR036249">
    <property type="entry name" value="Thioredoxin-like_sf"/>
</dbReference>